<dbReference type="EMBL" id="RBAK01000001">
    <property type="protein sequence ID" value="RKN50269.1"/>
    <property type="molecule type" value="Genomic_DNA"/>
</dbReference>
<dbReference type="AlphaFoldDB" id="A0A3A9ZPZ9"/>
<reference evidence="1 2" key="1">
    <citation type="journal article" date="2004" name="Syst. Appl. Microbiol.">
        <title>Cryptoendolithic actinomycetes from antarctic sandstone rock samples: Micromonospora endolithica sp. nov. and two isolates related to Micromonospora coerulea Jensen 1932.</title>
        <authorList>
            <person name="Hirsch P."/>
            <person name="Mevs U."/>
            <person name="Kroppenstedt R.M."/>
            <person name="Schumann P."/>
            <person name="Stackebrandt E."/>
        </authorList>
    </citation>
    <scope>NUCLEOTIDE SEQUENCE [LARGE SCALE GENOMIC DNA]</scope>
    <source>
        <strain evidence="1 2">JCM 12677</strain>
    </source>
</reference>
<organism evidence="1 2">
    <name type="scientific">Micromonospora endolithica</name>
    <dbReference type="NCBI Taxonomy" id="230091"/>
    <lineage>
        <taxon>Bacteria</taxon>
        <taxon>Bacillati</taxon>
        <taxon>Actinomycetota</taxon>
        <taxon>Actinomycetes</taxon>
        <taxon>Micromonosporales</taxon>
        <taxon>Micromonosporaceae</taxon>
        <taxon>Micromonospora</taxon>
    </lineage>
</organism>
<dbReference type="RefSeq" id="WP_120723505.1">
    <property type="nucleotide sequence ID" value="NZ_RBAK01000001.1"/>
</dbReference>
<gene>
    <name evidence="1" type="ORF">D7223_00135</name>
</gene>
<keyword evidence="2" id="KW-1185">Reference proteome</keyword>
<protein>
    <recommendedName>
        <fullName evidence="3">DUF4145 domain-containing protein</fullName>
    </recommendedName>
</protein>
<sequence length="272" mass="30420">MLESIDDNTLDEIARIACGGDDYPVYRRGAELPKLLQQAGWENVAPYNGEQRRSWLTNQLRQRRDAAGAIDALVCRLADRREYVHRNEPLAAAEVTELLNSILAIEGFEIAHSQGRPVIRPYKQPEDQEQQSPDVMLHVAMADIVRDADLAIVLESRLNEARICDRNGAYASAIIMLGSLLEGVLLDAVKARTPNAQKPLDKWTLHELIETAHHEKWIQADVRGFAGKLREYRNLVHPNAQVKIGHAPDRDTLSMCWPVINAALNDLAATAT</sequence>
<dbReference type="Proteomes" id="UP000281726">
    <property type="component" value="Unassembled WGS sequence"/>
</dbReference>
<evidence type="ECO:0008006" key="3">
    <source>
        <dbReference type="Google" id="ProtNLM"/>
    </source>
</evidence>
<evidence type="ECO:0000313" key="2">
    <source>
        <dbReference type="Proteomes" id="UP000281726"/>
    </source>
</evidence>
<comment type="caution">
    <text evidence="1">The sequence shown here is derived from an EMBL/GenBank/DDBJ whole genome shotgun (WGS) entry which is preliminary data.</text>
</comment>
<accession>A0A3A9ZPZ9</accession>
<proteinExistence type="predicted"/>
<name>A0A3A9ZPZ9_9ACTN</name>
<dbReference type="OrthoDB" id="1395176at2"/>
<evidence type="ECO:0000313" key="1">
    <source>
        <dbReference type="EMBL" id="RKN50269.1"/>
    </source>
</evidence>